<feature type="chain" id="PRO_5043830736" description="VWFC domain-containing protein" evidence="1">
    <location>
        <begin position="23"/>
        <end position="84"/>
    </location>
</feature>
<dbReference type="SMART" id="SM00214">
    <property type="entry name" value="VWC"/>
    <property type="match status" value="1"/>
</dbReference>
<dbReference type="InterPro" id="IPR042979">
    <property type="entry name" value="VWC2/VWC2L"/>
</dbReference>
<dbReference type="GO" id="GO:0032281">
    <property type="term" value="C:AMPA glutamate receptor complex"/>
    <property type="evidence" value="ECO:0007669"/>
    <property type="project" value="TreeGrafter"/>
</dbReference>
<dbReference type="GO" id="GO:0005615">
    <property type="term" value="C:extracellular space"/>
    <property type="evidence" value="ECO:0007669"/>
    <property type="project" value="TreeGrafter"/>
</dbReference>
<dbReference type="PROSITE" id="PS01208">
    <property type="entry name" value="VWFC_1"/>
    <property type="match status" value="1"/>
</dbReference>
<dbReference type="Gene3D" id="6.20.200.20">
    <property type="match status" value="1"/>
</dbReference>
<protein>
    <recommendedName>
        <fullName evidence="2">VWFC domain-containing protein</fullName>
    </recommendedName>
</protein>
<dbReference type="AlphaFoldDB" id="A0AAV2HN39"/>
<sequence length="84" mass="9467">MTNMKFVAISLVVCICLALSDSCLYKGRRYRPGQKYEIDACTKCECDSNNRPRCVAVMCAWPRCEKEVRPIVRPGDCCPSCPDV</sequence>
<evidence type="ECO:0000313" key="3">
    <source>
        <dbReference type="EMBL" id="CAL1534880.1"/>
    </source>
</evidence>
<dbReference type="Proteomes" id="UP001497497">
    <property type="component" value="Unassembled WGS sequence"/>
</dbReference>
<proteinExistence type="predicted"/>
<name>A0AAV2HN39_LYMST</name>
<dbReference type="InterPro" id="IPR001007">
    <property type="entry name" value="VWF_dom"/>
</dbReference>
<reference evidence="3 4" key="1">
    <citation type="submission" date="2024-04" db="EMBL/GenBank/DDBJ databases">
        <authorList>
            <consortium name="Genoscope - CEA"/>
            <person name="William W."/>
        </authorList>
    </citation>
    <scope>NUCLEOTIDE SEQUENCE [LARGE SCALE GENOMIC DNA]</scope>
</reference>
<gene>
    <name evidence="3" type="ORF">GSLYS_00008840001</name>
</gene>
<feature type="signal peptide" evidence="1">
    <location>
        <begin position="1"/>
        <end position="22"/>
    </location>
</feature>
<comment type="caution">
    <text evidence="3">The sequence shown here is derived from an EMBL/GenBank/DDBJ whole genome shotgun (WGS) entry which is preliminary data.</text>
</comment>
<dbReference type="PROSITE" id="PS50184">
    <property type="entry name" value="VWFC_2"/>
    <property type="match status" value="1"/>
</dbReference>
<evidence type="ECO:0000256" key="1">
    <source>
        <dbReference type="SAM" id="SignalP"/>
    </source>
</evidence>
<dbReference type="PANTHER" id="PTHR46252">
    <property type="entry name" value="BRORIN FAMILY MEMBER"/>
    <property type="match status" value="1"/>
</dbReference>
<dbReference type="SUPFAM" id="SSF57603">
    <property type="entry name" value="FnI-like domain"/>
    <property type="match status" value="1"/>
</dbReference>
<dbReference type="GO" id="GO:0030514">
    <property type="term" value="P:negative regulation of BMP signaling pathway"/>
    <property type="evidence" value="ECO:0007669"/>
    <property type="project" value="TreeGrafter"/>
</dbReference>
<dbReference type="PANTHER" id="PTHR46252:SF3">
    <property type="entry name" value="KIELIN_CHORDIN-LIKE PROTEIN"/>
    <property type="match status" value="1"/>
</dbReference>
<accession>A0AAV2HN39</accession>
<dbReference type="GO" id="GO:0045202">
    <property type="term" value="C:synapse"/>
    <property type="evidence" value="ECO:0007669"/>
    <property type="project" value="UniProtKB-SubCell"/>
</dbReference>
<keyword evidence="4" id="KW-1185">Reference proteome</keyword>
<evidence type="ECO:0000313" key="4">
    <source>
        <dbReference type="Proteomes" id="UP001497497"/>
    </source>
</evidence>
<dbReference type="EMBL" id="CAXITT010000185">
    <property type="protein sequence ID" value="CAL1534880.1"/>
    <property type="molecule type" value="Genomic_DNA"/>
</dbReference>
<feature type="domain" description="VWFC" evidence="2">
    <location>
        <begin position="21"/>
        <end position="82"/>
    </location>
</feature>
<organism evidence="3 4">
    <name type="scientific">Lymnaea stagnalis</name>
    <name type="common">Great pond snail</name>
    <name type="synonym">Helix stagnalis</name>
    <dbReference type="NCBI Taxonomy" id="6523"/>
    <lineage>
        <taxon>Eukaryota</taxon>
        <taxon>Metazoa</taxon>
        <taxon>Spiralia</taxon>
        <taxon>Lophotrochozoa</taxon>
        <taxon>Mollusca</taxon>
        <taxon>Gastropoda</taxon>
        <taxon>Heterobranchia</taxon>
        <taxon>Euthyneura</taxon>
        <taxon>Panpulmonata</taxon>
        <taxon>Hygrophila</taxon>
        <taxon>Lymnaeoidea</taxon>
        <taxon>Lymnaeidae</taxon>
        <taxon>Lymnaea</taxon>
    </lineage>
</organism>
<evidence type="ECO:0000259" key="2">
    <source>
        <dbReference type="PROSITE" id="PS50184"/>
    </source>
</evidence>
<dbReference type="Pfam" id="PF23334">
    <property type="entry name" value="VWC2L_2nd"/>
    <property type="match status" value="1"/>
</dbReference>
<keyword evidence="1" id="KW-0732">Signal</keyword>